<dbReference type="InterPro" id="IPR025593">
    <property type="entry name" value="GAS8_dom"/>
</dbReference>
<keyword evidence="5" id="KW-0963">Cytoplasm</keyword>
<keyword evidence="7" id="KW-0282">Flagellum</keyword>
<dbReference type="InterPro" id="IPR039308">
    <property type="entry name" value="GAS8"/>
</dbReference>
<proteinExistence type="inferred from homology"/>
<evidence type="ECO:0000256" key="13">
    <source>
        <dbReference type="SAM" id="Coils"/>
    </source>
</evidence>
<feature type="coiled-coil region" evidence="13">
    <location>
        <begin position="19"/>
        <end position="46"/>
    </location>
</feature>
<reference evidence="15" key="2">
    <citation type="submission" date="2014-03" db="EMBL/GenBank/DDBJ databases">
        <authorList>
            <person name="Genoscope - CEA"/>
        </authorList>
    </citation>
    <scope>NUCLEOTIDE SEQUENCE</scope>
</reference>
<keyword evidence="10" id="KW-0206">Cytoskeleton</keyword>
<dbReference type="PaxDb" id="8022-A0A060WQE9"/>
<evidence type="ECO:0000256" key="1">
    <source>
        <dbReference type="ARBA" id="ARBA00004230"/>
    </source>
</evidence>
<evidence type="ECO:0000313" key="15">
    <source>
        <dbReference type="EMBL" id="CDQ69381.1"/>
    </source>
</evidence>
<accession>A0A060WQE9</accession>
<sequence length="147" mass="17465">MKRKEERLEKDMAEVLLHNKRLTEPLQRVKEEVTELQKQLANYEKDKTSLAVGYTHNHRIEYMIFNYMVIIEKIGKWKIKVQVELDDLYKKFTQAIQEVQQKSGFMNLLLERKLGALTNTLEKKEAQLNALVVVTRKLEVCYPPWDT</sequence>
<comment type="subcellular location">
    <subcellularLocation>
        <location evidence="1">Cell projection</location>
        <location evidence="1">Cilium</location>
        <location evidence="1">Flagellum</location>
    </subcellularLocation>
    <subcellularLocation>
        <location evidence="2">Cytoplasm</location>
        <location evidence="2">Cytoskeleton</location>
    </subcellularLocation>
</comment>
<evidence type="ECO:0000259" key="14">
    <source>
        <dbReference type="Pfam" id="PF13851"/>
    </source>
</evidence>
<evidence type="ECO:0000256" key="5">
    <source>
        <dbReference type="ARBA" id="ARBA00022490"/>
    </source>
</evidence>
<comment type="similarity">
    <text evidence="3">Belongs to the DRC4 family.</text>
</comment>
<dbReference type="GO" id="GO:0005794">
    <property type="term" value="C:Golgi apparatus"/>
    <property type="evidence" value="ECO:0007669"/>
    <property type="project" value="TreeGrafter"/>
</dbReference>
<evidence type="ECO:0000256" key="12">
    <source>
        <dbReference type="ARBA" id="ARBA00031568"/>
    </source>
</evidence>
<dbReference type="GO" id="GO:0030317">
    <property type="term" value="P:flagellated sperm motility"/>
    <property type="evidence" value="ECO:0007669"/>
    <property type="project" value="TreeGrafter"/>
</dbReference>
<evidence type="ECO:0000256" key="6">
    <source>
        <dbReference type="ARBA" id="ARBA00022701"/>
    </source>
</evidence>
<dbReference type="GO" id="GO:0031514">
    <property type="term" value="C:motile cilium"/>
    <property type="evidence" value="ECO:0007669"/>
    <property type="project" value="UniProtKB-SubCell"/>
</dbReference>
<dbReference type="STRING" id="8022.A0A060WQE9"/>
<evidence type="ECO:0000256" key="8">
    <source>
        <dbReference type="ARBA" id="ARBA00023054"/>
    </source>
</evidence>
<protein>
    <recommendedName>
        <fullName evidence="4">Dynein regulatory complex subunit 4</fullName>
    </recommendedName>
    <alternativeName>
        <fullName evidence="12">Growth arrest-specific protein 8</fullName>
    </alternativeName>
</protein>
<dbReference type="EMBL" id="FR904666">
    <property type="protein sequence ID" value="CDQ69381.1"/>
    <property type="molecule type" value="Genomic_DNA"/>
</dbReference>
<evidence type="ECO:0000256" key="4">
    <source>
        <dbReference type="ARBA" id="ARBA00021301"/>
    </source>
</evidence>
<dbReference type="PANTHER" id="PTHR31543:SF0">
    <property type="entry name" value="DYNEIN REGULATORY COMPLEX SUBUNIT 4"/>
    <property type="match status" value="1"/>
</dbReference>
<evidence type="ECO:0000256" key="10">
    <source>
        <dbReference type="ARBA" id="ARBA00023212"/>
    </source>
</evidence>
<evidence type="ECO:0000256" key="7">
    <source>
        <dbReference type="ARBA" id="ARBA00022846"/>
    </source>
</evidence>
<name>A0A060WQE9_ONCMY</name>
<evidence type="ECO:0000256" key="11">
    <source>
        <dbReference type="ARBA" id="ARBA00023273"/>
    </source>
</evidence>
<keyword evidence="9" id="KW-0969">Cilium</keyword>
<evidence type="ECO:0000256" key="2">
    <source>
        <dbReference type="ARBA" id="ARBA00004245"/>
    </source>
</evidence>
<dbReference type="Pfam" id="PF13851">
    <property type="entry name" value="GAS"/>
    <property type="match status" value="1"/>
</dbReference>
<keyword evidence="8 13" id="KW-0175">Coiled coil</keyword>
<organism evidence="15 16">
    <name type="scientific">Oncorhynchus mykiss</name>
    <name type="common">Rainbow trout</name>
    <name type="synonym">Salmo gairdneri</name>
    <dbReference type="NCBI Taxonomy" id="8022"/>
    <lineage>
        <taxon>Eukaryota</taxon>
        <taxon>Metazoa</taxon>
        <taxon>Chordata</taxon>
        <taxon>Craniata</taxon>
        <taxon>Vertebrata</taxon>
        <taxon>Euteleostomi</taxon>
        <taxon>Actinopterygii</taxon>
        <taxon>Neopterygii</taxon>
        <taxon>Teleostei</taxon>
        <taxon>Protacanthopterygii</taxon>
        <taxon>Salmoniformes</taxon>
        <taxon>Salmonidae</taxon>
        <taxon>Salmoninae</taxon>
        <taxon>Oncorhynchus</taxon>
    </lineage>
</organism>
<dbReference type="GO" id="GO:0005874">
    <property type="term" value="C:microtubule"/>
    <property type="evidence" value="ECO:0007669"/>
    <property type="project" value="UniProtKB-KW"/>
</dbReference>
<dbReference type="PANTHER" id="PTHR31543">
    <property type="entry name" value="DYNEIN REGULATORY COMPLEX SUBUNIT 4"/>
    <property type="match status" value="1"/>
</dbReference>
<evidence type="ECO:0000256" key="3">
    <source>
        <dbReference type="ARBA" id="ARBA00009859"/>
    </source>
</evidence>
<evidence type="ECO:0000256" key="9">
    <source>
        <dbReference type="ARBA" id="ARBA00023069"/>
    </source>
</evidence>
<keyword evidence="6" id="KW-0493">Microtubule</keyword>
<dbReference type="AlphaFoldDB" id="A0A060WQE9"/>
<keyword evidence="11" id="KW-0966">Cell projection</keyword>
<feature type="domain" description="Growth arrest-specific protein 8" evidence="14">
    <location>
        <begin position="1"/>
        <end position="132"/>
    </location>
</feature>
<gene>
    <name evidence="15" type="ORF">GSONMT00058630001</name>
</gene>
<dbReference type="Proteomes" id="UP000193380">
    <property type="component" value="Unassembled WGS sequence"/>
</dbReference>
<reference evidence="15" key="1">
    <citation type="journal article" date="2014" name="Nat. Commun.">
        <title>The rainbow trout genome provides novel insights into evolution after whole-genome duplication in vertebrates.</title>
        <authorList>
            <person name="Berthelot C."/>
            <person name="Brunet F."/>
            <person name="Chalopin D."/>
            <person name="Juanchich A."/>
            <person name="Bernard M."/>
            <person name="Noel B."/>
            <person name="Bento P."/>
            <person name="Da Silva C."/>
            <person name="Labadie K."/>
            <person name="Alberti A."/>
            <person name="Aury J.M."/>
            <person name="Louis A."/>
            <person name="Dehais P."/>
            <person name="Bardou P."/>
            <person name="Montfort J."/>
            <person name="Klopp C."/>
            <person name="Cabau C."/>
            <person name="Gaspin C."/>
            <person name="Thorgaard G.H."/>
            <person name="Boussaha M."/>
            <person name="Quillet E."/>
            <person name="Guyomard R."/>
            <person name="Galiana D."/>
            <person name="Bobe J."/>
            <person name="Volff J.N."/>
            <person name="Genet C."/>
            <person name="Wincker P."/>
            <person name="Jaillon O."/>
            <person name="Roest Crollius H."/>
            <person name="Guiguen Y."/>
        </authorList>
    </citation>
    <scope>NUCLEOTIDE SEQUENCE [LARGE SCALE GENOMIC DNA]</scope>
</reference>
<evidence type="ECO:0000313" key="16">
    <source>
        <dbReference type="Proteomes" id="UP000193380"/>
    </source>
</evidence>
<dbReference type="GO" id="GO:0008017">
    <property type="term" value="F:microtubule binding"/>
    <property type="evidence" value="ECO:0007669"/>
    <property type="project" value="InterPro"/>
</dbReference>
<dbReference type="GO" id="GO:0031267">
    <property type="term" value="F:small GTPase binding"/>
    <property type="evidence" value="ECO:0007669"/>
    <property type="project" value="InterPro"/>
</dbReference>